<name>A0A2S3I5A6_9POAL</name>
<dbReference type="AlphaFoldDB" id="A0A2S3I5A6"/>
<organism evidence="2">
    <name type="scientific">Panicum hallii</name>
    <dbReference type="NCBI Taxonomy" id="206008"/>
    <lineage>
        <taxon>Eukaryota</taxon>
        <taxon>Viridiplantae</taxon>
        <taxon>Streptophyta</taxon>
        <taxon>Embryophyta</taxon>
        <taxon>Tracheophyta</taxon>
        <taxon>Spermatophyta</taxon>
        <taxon>Magnoliopsida</taxon>
        <taxon>Liliopsida</taxon>
        <taxon>Poales</taxon>
        <taxon>Poaceae</taxon>
        <taxon>PACMAD clade</taxon>
        <taxon>Panicoideae</taxon>
        <taxon>Panicodae</taxon>
        <taxon>Paniceae</taxon>
        <taxon>Panicinae</taxon>
        <taxon>Panicum</taxon>
        <taxon>Panicum sect. Panicum</taxon>
    </lineage>
</organism>
<reference evidence="2" key="1">
    <citation type="submission" date="2018-04" db="EMBL/GenBank/DDBJ databases">
        <title>WGS assembly of Panicum hallii.</title>
        <authorList>
            <person name="Lovell J."/>
            <person name="Jenkins J."/>
            <person name="Lowry D."/>
            <person name="Mamidi S."/>
            <person name="Sreedasyam A."/>
            <person name="Weng X."/>
            <person name="Barry K."/>
            <person name="Bonette J."/>
            <person name="Campitelli B."/>
            <person name="Daum C."/>
            <person name="Gordon S."/>
            <person name="Gould B."/>
            <person name="Lipzen A."/>
            <person name="Macqueen A."/>
            <person name="Palacio-Mejia J."/>
            <person name="Plott C."/>
            <person name="Shakirov E."/>
            <person name="Shu S."/>
            <person name="Yoshinaga Y."/>
            <person name="Zane M."/>
            <person name="Rokhsar D."/>
            <person name="Grimwood J."/>
            <person name="Schmutz J."/>
            <person name="Juenger T."/>
        </authorList>
    </citation>
    <scope>NUCLEOTIDE SEQUENCE [LARGE SCALE GENOMIC DNA]</scope>
    <source>
        <strain evidence="2">FIL2</strain>
    </source>
</reference>
<sequence length="162" mass="18519">MRCSCGRPWAERDQLQQANANASNQIVKLNEELRLVRAWIAYYQEELRSSEAKHALLKMEYMAERTQLIGHLCAASGEVELLKSEHAAGIPQLKEEHAAENAQLKQELEADNAQLREEHAAEVAQHKKESYTMGLRTMRQLALHMYPNAIDPSELRTELLLE</sequence>
<proteinExistence type="predicted"/>
<dbReference type="EMBL" id="CM008052">
    <property type="protein sequence ID" value="PAN37103.1"/>
    <property type="molecule type" value="Genomic_DNA"/>
</dbReference>
<feature type="coiled-coil region" evidence="1">
    <location>
        <begin position="90"/>
        <end position="125"/>
    </location>
</feature>
<dbReference type="Gramene" id="PAN37103">
    <property type="protein sequence ID" value="PAN37103"/>
    <property type="gene ID" value="PAHAL_7G062400"/>
</dbReference>
<keyword evidence="1" id="KW-0175">Coiled coil</keyword>
<protein>
    <submittedName>
        <fullName evidence="2">Uncharacterized protein</fullName>
    </submittedName>
</protein>
<dbReference type="Proteomes" id="UP000243499">
    <property type="component" value="Chromosome 7"/>
</dbReference>
<evidence type="ECO:0000256" key="1">
    <source>
        <dbReference type="SAM" id="Coils"/>
    </source>
</evidence>
<evidence type="ECO:0000313" key="2">
    <source>
        <dbReference type="EMBL" id="PAN37103.1"/>
    </source>
</evidence>
<accession>A0A2S3I5A6</accession>
<gene>
    <name evidence="2" type="ORF">PAHAL_7G062400</name>
</gene>